<evidence type="ECO:0000313" key="1">
    <source>
        <dbReference type="EMBL" id="KIL57708.1"/>
    </source>
</evidence>
<dbReference type="InParanoid" id="A0A0C2WN71"/>
<keyword evidence="2" id="KW-1185">Reference proteome</keyword>
<dbReference type="EMBL" id="KN818360">
    <property type="protein sequence ID" value="KIL57708.1"/>
    <property type="molecule type" value="Genomic_DNA"/>
</dbReference>
<proteinExistence type="predicted"/>
<dbReference type="AlphaFoldDB" id="A0A0C2WN71"/>
<protein>
    <submittedName>
        <fullName evidence="1">Uncharacterized protein</fullName>
    </submittedName>
</protein>
<organism evidence="1 2">
    <name type="scientific">Amanita muscaria (strain Koide BX008)</name>
    <dbReference type="NCBI Taxonomy" id="946122"/>
    <lineage>
        <taxon>Eukaryota</taxon>
        <taxon>Fungi</taxon>
        <taxon>Dikarya</taxon>
        <taxon>Basidiomycota</taxon>
        <taxon>Agaricomycotina</taxon>
        <taxon>Agaricomycetes</taxon>
        <taxon>Agaricomycetidae</taxon>
        <taxon>Agaricales</taxon>
        <taxon>Pluteineae</taxon>
        <taxon>Amanitaceae</taxon>
        <taxon>Amanita</taxon>
    </lineage>
</organism>
<accession>A0A0C2WN71</accession>
<evidence type="ECO:0000313" key="2">
    <source>
        <dbReference type="Proteomes" id="UP000054549"/>
    </source>
</evidence>
<gene>
    <name evidence="1" type="ORF">M378DRAFT_171477</name>
</gene>
<name>A0A0C2WN71_AMAMK</name>
<sequence>MRLDDATPQFLRTTTFRDNDKLGKRLIFTPSCVPRAISPEEPISMFVFLRRLCAPADFLGL</sequence>
<dbReference type="Proteomes" id="UP000054549">
    <property type="component" value="Unassembled WGS sequence"/>
</dbReference>
<reference evidence="1 2" key="1">
    <citation type="submission" date="2014-04" db="EMBL/GenBank/DDBJ databases">
        <title>Evolutionary Origins and Diversification of the Mycorrhizal Mutualists.</title>
        <authorList>
            <consortium name="DOE Joint Genome Institute"/>
            <consortium name="Mycorrhizal Genomics Consortium"/>
            <person name="Kohler A."/>
            <person name="Kuo A."/>
            <person name="Nagy L.G."/>
            <person name="Floudas D."/>
            <person name="Copeland A."/>
            <person name="Barry K.W."/>
            <person name="Cichocki N."/>
            <person name="Veneault-Fourrey C."/>
            <person name="LaButti K."/>
            <person name="Lindquist E.A."/>
            <person name="Lipzen A."/>
            <person name="Lundell T."/>
            <person name="Morin E."/>
            <person name="Murat C."/>
            <person name="Riley R."/>
            <person name="Ohm R."/>
            <person name="Sun H."/>
            <person name="Tunlid A."/>
            <person name="Henrissat B."/>
            <person name="Grigoriev I.V."/>
            <person name="Hibbett D.S."/>
            <person name="Martin F."/>
        </authorList>
    </citation>
    <scope>NUCLEOTIDE SEQUENCE [LARGE SCALE GENOMIC DNA]</scope>
    <source>
        <strain evidence="1 2">Koide BX008</strain>
    </source>
</reference>
<dbReference type="HOGENOM" id="CLU_2922119_0_0_1"/>